<dbReference type="InterPro" id="IPR036815">
    <property type="entry name" value="14-3-3_dom_sf"/>
</dbReference>
<name>A0A820LB76_9BILA</name>
<gene>
    <name evidence="3" type="ORF">OKA104_LOCUS48992</name>
</gene>
<evidence type="ECO:0000313" key="4">
    <source>
        <dbReference type="Proteomes" id="UP000663881"/>
    </source>
</evidence>
<dbReference type="AlphaFoldDB" id="A0A820LB76"/>
<dbReference type="InterPro" id="IPR000308">
    <property type="entry name" value="14-3-3"/>
</dbReference>
<feature type="domain" description="14-3-3" evidence="2">
    <location>
        <begin position="4"/>
        <end position="55"/>
    </location>
</feature>
<protein>
    <recommendedName>
        <fullName evidence="2">14-3-3 domain-containing protein</fullName>
    </recommendedName>
</protein>
<evidence type="ECO:0000256" key="1">
    <source>
        <dbReference type="ARBA" id="ARBA00006141"/>
    </source>
</evidence>
<dbReference type="Gene3D" id="1.20.190.20">
    <property type="entry name" value="14-3-3 domain"/>
    <property type="match status" value="1"/>
</dbReference>
<reference evidence="3" key="1">
    <citation type="submission" date="2021-02" db="EMBL/GenBank/DDBJ databases">
        <authorList>
            <person name="Nowell W R."/>
        </authorList>
    </citation>
    <scope>NUCLEOTIDE SEQUENCE</scope>
</reference>
<comment type="similarity">
    <text evidence="1">Belongs to the 14-3-3 family.</text>
</comment>
<feature type="non-terminal residue" evidence="3">
    <location>
        <position position="1"/>
    </location>
</feature>
<organism evidence="3 4">
    <name type="scientific">Adineta steineri</name>
    <dbReference type="NCBI Taxonomy" id="433720"/>
    <lineage>
        <taxon>Eukaryota</taxon>
        <taxon>Metazoa</taxon>
        <taxon>Spiralia</taxon>
        <taxon>Gnathifera</taxon>
        <taxon>Rotifera</taxon>
        <taxon>Eurotatoria</taxon>
        <taxon>Bdelloidea</taxon>
        <taxon>Adinetida</taxon>
        <taxon>Adinetidae</taxon>
        <taxon>Adineta</taxon>
    </lineage>
</organism>
<dbReference type="EMBL" id="CAJOAY010022154">
    <property type="protein sequence ID" value="CAF4354604.1"/>
    <property type="molecule type" value="Genomic_DNA"/>
</dbReference>
<dbReference type="PRINTS" id="PR00305">
    <property type="entry name" value="1433ZETA"/>
</dbReference>
<sequence length="58" mass="6548">FVDELKLAYKNAFDMTKNQMSVAHSIRLGLALNFTAFYYEILNDADAACRIANQICSI</sequence>
<evidence type="ECO:0000259" key="2">
    <source>
        <dbReference type="Pfam" id="PF00244"/>
    </source>
</evidence>
<proteinExistence type="inferred from homology"/>
<dbReference type="Pfam" id="PF00244">
    <property type="entry name" value="14-3-3"/>
    <property type="match status" value="1"/>
</dbReference>
<comment type="caution">
    <text evidence="3">The sequence shown here is derived from an EMBL/GenBank/DDBJ whole genome shotgun (WGS) entry which is preliminary data.</text>
</comment>
<evidence type="ECO:0000313" key="3">
    <source>
        <dbReference type="EMBL" id="CAF4354604.1"/>
    </source>
</evidence>
<dbReference type="InterPro" id="IPR023410">
    <property type="entry name" value="14-3-3_domain"/>
</dbReference>
<dbReference type="PANTHER" id="PTHR18860">
    <property type="entry name" value="14-3-3 PROTEIN"/>
    <property type="match status" value="1"/>
</dbReference>
<accession>A0A820LB76</accession>
<dbReference type="Proteomes" id="UP000663881">
    <property type="component" value="Unassembled WGS sequence"/>
</dbReference>
<dbReference type="SUPFAM" id="SSF48445">
    <property type="entry name" value="14-3-3 protein"/>
    <property type="match status" value="1"/>
</dbReference>